<proteinExistence type="predicted"/>
<dbReference type="InterPro" id="IPR006175">
    <property type="entry name" value="YjgF/YER057c/UK114"/>
</dbReference>
<dbReference type="SUPFAM" id="SSF55298">
    <property type="entry name" value="YjgF-like"/>
    <property type="match status" value="1"/>
</dbReference>
<reference evidence="1 2" key="1">
    <citation type="submission" date="2020-08" db="EMBL/GenBank/DDBJ databases">
        <title>Genomic Encyclopedia of Type Strains, Phase IV (KMG-IV): sequencing the most valuable type-strain genomes for metagenomic binning, comparative biology and taxonomic classification.</title>
        <authorList>
            <person name="Goeker M."/>
        </authorList>
    </citation>
    <scope>NUCLEOTIDE SEQUENCE [LARGE SCALE GENOMIC DNA]</scope>
    <source>
        <strain evidence="1 2">DSM 26963</strain>
    </source>
</reference>
<dbReference type="EMBL" id="JACHHD010000004">
    <property type="protein sequence ID" value="MBB5184512.1"/>
    <property type="molecule type" value="Genomic_DNA"/>
</dbReference>
<evidence type="ECO:0000313" key="2">
    <source>
        <dbReference type="Proteomes" id="UP000521313"/>
    </source>
</evidence>
<dbReference type="AlphaFoldDB" id="A0A7W8CZL9"/>
<dbReference type="Pfam" id="PF01042">
    <property type="entry name" value="Ribonuc_L-PSP"/>
    <property type="match status" value="1"/>
</dbReference>
<accession>A0A7W8CZL9</accession>
<sequence>MNIFLNSSGIQEEGSCVSKAVSLGDFVYVSGQTGKGNTIAEQTISCANALMDAVEPFGLKMHHLVKFTVYLKNLDDKKEFLDVFSKFIEPPFPSCTLIQADRLENDALVCIEALGVNTLRYEKAQKEHSCSGGCSHCDGDCQN</sequence>
<gene>
    <name evidence="1" type="ORF">HNQ43_000551</name>
</gene>
<organism evidence="1 2">
    <name type="scientific">Faecalicoccus acidiformans</name>
    <dbReference type="NCBI Taxonomy" id="915173"/>
    <lineage>
        <taxon>Bacteria</taxon>
        <taxon>Bacillati</taxon>
        <taxon>Bacillota</taxon>
        <taxon>Erysipelotrichia</taxon>
        <taxon>Erysipelotrichales</taxon>
        <taxon>Erysipelotrichaceae</taxon>
        <taxon>Faecalicoccus</taxon>
    </lineage>
</organism>
<dbReference type="Proteomes" id="UP000521313">
    <property type="component" value="Unassembled WGS sequence"/>
</dbReference>
<protein>
    <submittedName>
        <fullName evidence="1">2-iminobutanoate/2-iminopropanoate deaminase</fullName>
        <ecNumber evidence="1">3.5.99.10</ecNumber>
    </submittedName>
</protein>
<name>A0A7W8CZL9_9FIRM</name>
<dbReference type="Gene3D" id="3.30.1330.40">
    <property type="entry name" value="RutC-like"/>
    <property type="match status" value="1"/>
</dbReference>
<dbReference type="RefSeq" id="WP_183374544.1">
    <property type="nucleotide sequence ID" value="NZ_CALVCN010000008.1"/>
</dbReference>
<evidence type="ECO:0000313" key="1">
    <source>
        <dbReference type="EMBL" id="MBB5184512.1"/>
    </source>
</evidence>
<comment type="caution">
    <text evidence="1">The sequence shown here is derived from an EMBL/GenBank/DDBJ whole genome shotgun (WGS) entry which is preliminary data.</text>
</comment>
<keyword evidence="1" id="KW-0378">Hydrolase</keyword>
<dbReference type="EC" id="3.5.99.10" evidence="1"/>
<dbReference type="CDD" id="cd00448">
    <property type="entry name" value="YjgF_YER057c_UK114_family"/>
    <property type="match status" value="1"/>
</dbReference>
<dbReference type="InterPro" id="IPR035959">
    <property type="entry name" value="RutC-like_sf"/>
</dbReference>
<dbReference type="GO" id="GO:0120241">
    <property type="term" value="F:2-iminobutanoate/2-iminopropanoate deaminase"/>
    <property type="evidence" value="ECO:0007669"/>
    <property type="project" value="UniProtKB-EC"/>
</dbReference>